<dbReference type="GO" id="GO:0030154">
    <property type="term" value="P:cell differentiation"/>
    <property type="evidence" value="ECO:0007669"/>
    <property type="project" value="UniProtKB-KW"/>
</dbReference>
<keyword evidence="3" id="KW-0221">Differentiation</keyword>
<reference evidence="7 8" key="1">
    <citation type="submission" date="2024-02" db="EMBL/GenBank/DDBJ databases">
        <title>High-quality chromosome-scale genome assembly of Pensacola bahiagrass (Paspalum notatum Flugge var. saurae).</title>
        <authorList>
            <person name="Vega J.M."/>
            <person name="Podio M."/>
            <person name="Orjuela J."/>
            <person name="Siena L.A."/>
            <person name="Pessino S.C."/>
            <person name="Combes M.C."/>
            <person name="Mariac C."/>
            <person name="Albertini E."/>
            <person name="Pupilli F."/>
            <person name="Ortiz J.P.A."/>
            <person name="Leblanc O."/>
        </authorList>
    </citation>
    <scope>NUCLEOTIDE SEQUENCE [LARGE SCALE GENOMIC DNA]</scope>
    <source>
        <strain evidence="7">R1</strain>
        <tissue evidence="7">Leaf</tissue>
    </source>
</reference>
<dbReference type="InterPro" id="IPR040353">
    <property type="entry name" value="FLX/FLX-like"/>
</dbReference>
<proteinExistence type="inferred from homology"/>
<dbReference type="PANTHER" id="PTHR33405">
    <property type="entry name" value="PROTEIN FLX-LIKE 2"/>
    <property type="match status" value="1"/>
</dbReference>
<comment type="similarity">
    <text evidence="1">Belongs to the FLX family.</text>
</comment>
<gene>
    <name evidence="7" type="ORF">U9M48_022983</name>
</gene>
<dbReference type="AlphaFoldDB" id="A0AAQ3WV97"/>
<evidence type="ECO:0000256" key="1">
    <source>
        <dbReference type="ARBA" id="ARBA00005405"/>
    </source>
</evidence>
<dbReference type="GO" id="GO:0009908">
    <property type="term" value="P:flower development"/>
    <property type="evidence" value="ECO:0007669"/>
    <property type="project" value="UniProtKB-KW"/>
</dbReference>
<dbReference type="PANTHER" id="PTHR33405:SF21">
    <property type="entry name" value="MYOSIN-LIKE PROTEIN"/>
    <property type="match status" value="1"/>
</dbReference>
<evidence type="ECO:0000256" key="6">
    <source>
        <dbReference type="SAM" id="MobiDB-lite"/>
    </source>
</evidence>
<evidence type="ECO:0000256" key="3">
    <source>
        <dbReference type="ARBA" id="ARBA00022782"/>
    </source>
</evidence>
<evidence type="ECO:0000256" key="4">
    <source>
        <dbReference type="ARBA" id="ARBA00023054"/>
    </source>
</evidence>
<evidence type="ECO:0000313" key="7">
    <source>
        <dbReference type="EMBL" id="WVZ74860.1"/>
    </source>
</evidence>
<feature type="compositionally biased region" description="Polar residues" evidence="6">
    <location>
        <begin position="1"/>
        <end position="11"/>
    </location>
</feature>
<dbReference type="EMBL" id="CP144749">
    <property type="protein sequence ID" value="WVZ74860.1"/>
    <property type="molecule type" value="Genomic_DNA"/>
</dbReference>
<evidence type="ECO:0000256" key="5">
    <source>
        <dbReference type="ARBA" id="ARBA00023089"/>
    </source>
</evidence>
<name>A0AAQ3WV97_PASNO</name>
<keyword evidence="8" id="KW-1185">Reference proteome</keyword>
<evidence type="ECO:0000256" key="2">
    <source>
        <dbReference type="ARBA" id="ARBA00022473"/>
    </source>
</evidence>
<accession>A0AAQ3WV97</accession>
<keyword evidence="5" id="KW-0287">Flowering</keyword>
<organism evidence="7 8">
    <name type="scientific">Paspalum notatum var. saurae</name>
    <dbReference type="NCBI Taxonomy" id="547442"/>
    <lineage>
        <taxon>Eukaryota</taxon>
        <taxon>Viridiplantae</taxon>
        <taxon>Streptophyta</taxon>
        <taxon>Embryophyta</taxon>
        <taxon>Tracheophyta</taxon>
        <taxon>Spermatophyta</taxon>
        <taxon>Magnoliopsida</taxon>
        <taxon>Liliopsida</taxon>
        <taxon>Poales</taxon>
        <taxon>Poaceae</taxon>
        <taxon>PACMAD clade</taxon>
        <taxon>Panicoideae</taxon>
        <taxon>Andropogonodae</taxon>
        <taxon>Paspaleae</taxon>
        <taxon>Paspalinae</taxon>
        <taxon>Paspalum</taxon>
    </lineage>
</organism>
<dbReference type="Proteomes" id="UP001341281">
    <property type="component" value="Chromosome 05"/>
</dbReference>
<feature type="region of interest" description="Disordered" evidence="6">
    <location>
        <begin position="1"/>
        <end position="30"/>
    </location>
</feature>
<keyword evidence="2" id="KW-0217">Developmental protein</keyword>
<keyword evidence="4" id="KW-0175">Coiled coil</keyword>
<evidence type="ECO:0000313" key="8">
    <source>
        <dbReference type="Proteomes" id="UP001341281"/>
    </source>
</evidence>
<sequence>MAWQPWSNNGHRNGPSDSLAGAGGVPEPIHLPPFQGELSVRCEEIRRIAADNTLVLEDILALNQELAVIEDKIHMLTNQTIPRHRADNEREYRDIIQGGMKLEEEMHALEPIKEEVLHLSSEKMELEGLCKELSVKVQSLYSELEQTQFEKRQIPGMRAELQGLQEEIFRARVAYEAEKRAKVVLLEQRQAIERDFINMKIEAQRLQAELEKRRSGVLRYHAFGSYCNR</sequence>
<protein>
    <submittedName>
        <fullName evidence="7">Uncharacterized protein</fullName>
    </submittedName>
</protein>